<dbReference type="KEGG" id="ptc:phytr_2470"/>
<dbReference type="Pfam" id="PF00023">
    <property type="entry name" value="Ank"/>
    <property type="match status" value="1"/>
</dbReference>
<keyword evidence="6" id="KW-1185">Reference proteome</keyword>
<organism evidence="5 6">
    <name type="scientific">Candidatus Phycorickettsia trachydisci</name>
    <dbReference type="NCBI Taxonomy" id="2115978"/>
    <lineage>
        <taxon>Bacteria</taxon>
        <taxon>Pseudomonadati</taxon>
        <taxon>Pseudomonadota</taxon>
        <taxon>Alphaproteobacteria</taxon>
        <taxon>Rickettsiales</taxon>
        <taxon>Rickettsiaceae</taxon>
        <taxon>Candidatus Phycorickettsia</taxon>
    </lineage>
</organism>
<feature type="repeat" description="ANK" evidence="3">
    <location>
        <begin position="250"/>
        <end position="282"/>
    </location>
</feature>
<dbReference type="InterPro" id="IPR002110">
    <property type="entry name" value="Ankyrin_rpt"/>
</dbReference>
<feature type="repeat" description="ANK" evidence="3">
    <location>
        <begin position="190"/>
        <end position="222"/>
    </location>
</feature>
<dbReference type="RefSeq" id="WP_106874075.1">
    <property type="nucleotide sequence ID" value="NZ_CP027845.1"/>
</dbReference>
<dbReference type="InterPro" id="IPR036770">
    <property type="entry name" value="Ankyrin_rpt-contain_sf"/>
</dbReference>
<evidence type="ECO:0000256" key="4">
    <source>
        <dbReference type="SAM" id="MobiDB-lite"/>
    </source>
</evidence>
<feature type="compositionally biased region" description="Low complexity" evidence="4">
    <location>
        <begin position="593"/>
        <end position="602"/>
    </location>
</feature>
<dbReference type="PRINTS" id="PR01415">
    <property type="entry name" value="ANKYRIN"/>
</dbReference>
<feature type="repeat" description="ANK" evidence="3">
    <location>
        <begin position="157"/>
        <end position="189"/>
    </location>
</feature>
<protein>
    <submittedName>
        <fullName evidence="5">Uncharacterized protein</fullName>
    </submittedName>
</protein>
<dbReference type="AlphaFoldDB" id="A0A2P1P7G0"/>
<accession>A0A2P1P7G0</accession>
<evidence type="ECO:0000256" key="2">
    <source>
        <dbReference type="ARBA" id="ARBA00023043"/>
    </source>
</evidence>
<evidence type="ECO:0000313" key="5">
    <source>
        <dbReference type="EMBL" id="AVP87204.1"/>
    </source>
</evidence>
<dbReference type="Gene3D" id="1.25.40.20">
    <property type="entry name" value="Ankyrin repeat-containing domain"/>
    <property type="match status" value="4"/>
</dbReference>
<proteinExistence type="predicted"/>
<dbReference type="Proteomes" id="UP000241762">
    <property type="component" value="Chromosome"/>
</dbReference>
<dbReference type="PANTHER" id="PTHR24198:SF165">
    <property type="entry name" value="ANKYRIN REPEAT-CONTAINING PROTEIN-RELATED"/>
    <property type="match status" value="1"/>
</dbReference>
<dbReference type="PROSITE" id="PS50297">
    <property type="entry name" value="ANK_REP_REGION"/>
    <property type="match status" value="6"/>
</dbReference>
<reference evidence="5 6" key="1">
    <citation type="submission" date="2018-03" db="EMBL/GenBank/DDBJ databases">
        <title>A gene transfer event suggests a long-term partnership between eustigmatophyte algae and a novel lineage of endosymbiotic bacteria.</title>
        <authorList>
            <person name="Yurchenko T."/>
            <person name="Sevcikova T."/>
            <person name="Pribyl P."/>
            <person name="El Karkouri K."/>
            <person name="Klimes V."/>
            <person name="Amaral R."/>
            <person name="Zbrankova V."/>
            <person name="Kim E."/>
            <person name="Raoult D."/>
            <person name="Santos L.M.A."/>
            <person name="Elias M."/>
        </authorList>
    </citation>
    <scope>NUCLEOTIDE SEQUENCE [LARGE SCALE GENOMIC DNA]</scope>
    <source>
        <strain evidence="5">CCALA 838</strain>
    </source>
</reference>
<dbReference type="OrthoDB" id="7163289at2"/>
<keyword evidence="2 3" id="KW-0040">ANK repeat</keyword>
<feature type="repeat" description="ANK" evidence="3">
    <location>
        <begin position="364"/>
        <end position="396"/>
    </location>
</feature>
<dbReference type="SUPFAM" id="SSF48403">
    <property type="entry name" value="Ankyrin repeat"/>
    <property type="match status" value="2"/>
</dbReference>
<feature type="repeat" description="ANK" evidence="3">
    <location>
        <begin position="6"/>
        <end position="38"/>
    </location>
</feature>
<dbReference type="PANTHER" id="PTHR24198">
    <property type="entry name" value="ANKYRIN REPEAT AND PROTEIN KINASE DOMAIN-CONTAINING PROTEIN"/>
    <property type="match status" value="1"/>
</dbReference>
<evidence type="ECO:0000313" key="6">
    <source>
        <dbReference type="Proteomes" id="UP000241762"/>
    </source>
</evidence>
<name>A0A2P1P7G0_9RICK</name>
<feature type="repeat" description="ANK" evidence="3">
    <location>
        <begin position="39"/>
        <end position="71"/>
    </location>
</feature>
<dbReference type="PROSITE" id="PS50088">
    <property type="entry name" value="ANK_REPEAT"/>
    <property type="match status" value="6"/>
</dbReference>
<dbReference type="Pfam" id="PF12796">
    <property type="entry name" value="Ank_2"/>
    <property type="match status" value="4"/>
</dbReference>
<evidence type="ECO:0000256" key="1">
    <source>
        <dbReference type="ARBA" id="ARBA00022737"/>
    </source>
</evidence>
<dbReference type="SMART" id="SM00248">
    <property type="entry name" value="ANK"/>
    <property type="match status" value="12"/>
</dbReference>
<keyword evidence="1" id="KW-0677">Repeat</keyword>
<evidence type="ECO:0000256" key="3">
    <source>
        <dbReference type="PROSITE-ProRule" id="PRU00023"/>
    </source>
</evidence>
<gene>
    <name evidence="5" type="ORF">phytr_2470</name>
</gene>
<sequence>MKAIQFGSTLLHQAVMRNDLEMLKCLVQEGVDINTKGLNEYTPLHFAVEWGYIEVVKFLLDNGANVNATNILRRTALHLVIASNNPYAKVYRNGIVELLLAKGGEIQSKDTWGLTPLHLASLQEPSKLFFIPSVSEYSPVDFLLKKEDIDVNITDNHNAVPLHGAVLKGNFRVAELLMARGAKIDVKGPNNLTPLGIALNKGDINMVILLLSEGADIKATTINGNTPSNVFDVLHFVLTKYGDINTKGSGDITPLEVAAQKGQLHVVKFLIEQGAELKDGGSVVLYEALKGGNIDVIKFLVELKARISREEIIQALCKAAEGGKLDVIKFLIDQGAYICKDEVRSFAYQTYDGVKLNIVSLISDSKNPLHRAAQEGQLEVIEFLLSQGVDVNTKGFFGNTALHSAINHPRVGSFLLEKGVEIEAKNHSGRTALDEAIGFKKSASILLLLGARAKINLNNPEFKLKDDFILLTRLKENISSLLAVESCSPEEKAVGLLNMMDNLMKSISKENAGSIKSLVFVLKEDQNFQNLSSDSSYPCSELNISLSLLNNELDKISDNAVQENQGSLSVLTEVASEEGKISASSKRFKASESESGSSASKSIQNNEETRPSKLHKPSNGLFSTSFNDVDELTDEARSDIILDFIKESCSIATSGESSTYDSDHI</sequence>
<feature type="region of interest" description="Disordered" evidence="4">
    <location>
        <begin position="582"/>
        <end position="620"/>
    </location>
</feature>
<dbReference type="EMBL" id="CP027845">
    <property type="protein sequence ID" value="AVP87204.1"/>
    <property type="molecule type" value="Genomic_DNA"/>
</dbReference>